<evidence type="ECO:0000313" key="2">
    <source>
        <dbReference type="Proteomes" id="UP000694232"/>
    </source>
</evidence>
<organism evidence="1 2">
    <name type="scientific">Vibrio ostreae</name>
    <dbReference type="NCBI Taxonomy" id="2841925"/>
    <lineage>
        <taxon>Bacteria</taxon>
        <taxon>Pseudomonadati</taxon>
        <taxon>Pseudomonadota</taxon>
        <taxon>Gammaproteobacteria</taxon>
        <taxon>Vibrionales</taxon>
        <taxon>Vibrionaceae</taxon>
        <taxon>Vibrio</taxon>
    </lineage>
</organism>
<keyword evidence="2" id="KW-1185">Reference proteome</keyword>
<evidence type="ECO:0000313" key="1">
    <source>
        <dbReference type="EMBL" id="QXO16598.1"/>
    </source>
</evidence>
<sequence length="129" mass="14917">MNNHQEITDIIEKLNHHYMASINLANNNLHSSLDRSVNRFRQVEKSMLDKLAPFESYRRETDTGQSGNRVTPFASHEVMYQANLSLVTFLKHKLAAIENDDIRSFLSYWVAALQMENDEMAKYLPVSSL</sequence>
<gene>
    <name evidence="1" type="ORF">KNV97_14000</name>
</gene>
<dbReference type="RefSeq" id="WP_218562153.1">
    <property type="nucleotide sequence ID" value="NZ_CP076643.1"/>
</dbReference>
<reference evidence="1" key="1">
    <citation type="submission" date="2021-06" db="EMBL/GenBank/DDBJ databases">
        <title>Vibrio nov. sp., novel gut bacterium isolated from Yellow Sea oyster.</title>
        <authorList>
            <person name="Muhammad N."/>
            <person name="Nguyen T.H."/>
            <person name="Lee Y.-J."/>
            <person name="Ko J."/>
            <person name="Kim S.-G."/>
        </authorList>
    </citation>
    <scope>NUCLEOTIDE SEQUENCE</scope>
    <source>
        <strain evidence="1">OG9-811</strain>
    </source>
</reference>
<accession>A0A975U7K6</accession>
<dbReference type="Proteomes" id="UP000694232">
    <property type="component" value="Chromosome 1"/>
</dbReference>
<proteinExistence type="predicted"/>
<name>A0A975U7K6_9VIBR</name>
<dbReference type="AlphaFoldDB" id="A0A975U7K6"/>
<dbReference type="EMBL" id="CP076643">
    <property type="protein sequence ID" value="QXO16598.1"/>
    <property type="molecule type" value="Genomic_DNA"/>
</dbReference>
<protein>
    <submittedName>
        <fullName evidence="1">Uncharacterized protein</fullName>
    </submittedName>
</protein>
<dbReference type="KEGG" id="vos:KNV97_14000"/>